<dbReference type="GO" id="GO:0005509">
    <property type="term" value="F:calcium ion binding"/>
    <property type="evidence" value="ECO:0007669"/>
    <property type="project" value="InterPro"/>
</dbReference>
<evidence type="ECO:0000313" key="7">
    <source>
        <dbReference type="EMBL" id="OWV32659.1"/>
    </source>
</evidence>
<dbReference type="PROSITE" id="PS00330">
    <property type="entry name" value="HEMOLYSIN_CALCIUM"/>
    <property type="match status" value="2"/>
</dbReference>
<dbReference type="InterPro" id="IPR011049">
    <property type="entry name" value="Serralysin-like_metalloprot_C"/>
</dbReference>
<dbReference type="GO" id="GO:0008270">
    <property type="term" value="F:zinc ion binding"/>
    <property type="evidence" value="ECO:0007669"/>
    <property type="project" value="InterPro"/>
</dbReference>
<dbReference type="PRINTS" id="PR00313">
    <property type="entry name" value="CABNDNGRPT"/>
</dbReference>
<dbReference type="CDD" id="cd04277">
    <property type="entry name" value="ZnMc_serralysin_like"/>
    <property type="match status" value="1"/>
</dbReference>
<evidence type="ECO:0000256" key="3">
    <source>
        <dbReference type="ARBA" id="ARBA00009490"/>
    </source>
</evidence>
<keyword evidence="8" id="KW-1185">Reference proteome</keyword>
<comment type="cofactor">
    <cofactor evidence="1">
        <name>Ca(2+)</name>
        <dbReference type="ChEBI" id="CHEBI:29108"/>
    </cofactor>
</comment>
<protein>
    <recommendedName>
        <fullName evidence="6">Peptidase metallopeptidase domain-containing protein</fullName>
    </recommendedName>
</protein>
<reference evidence="8" key="1">
    <citation type="submission" date="2017-05" db="EMBL/GenBank/DDBJ databases">
        <authorList>
            <person name="Lin X."/>
        </authorList>
    </citation>
    <scope>NUCLEOTIDE SEQUENCE [LARGE SCALE GENOMIC DNA]</scope>
    <source>
        <strain evidence="8">JLT2012</strain>
    </source>
</reference>
<evidence type="ECO:0000259" key="6">
    <source>
        <dbReference type="SMART" id="SM00235"/>
    </source>
</evidence>
<evidence type="ECO:0000256" key="5">
    <source>
        <dbReference type="ARBA" id="ARBA00022737"/>
    </source>
</evidence>
<dbReference type="AlphaFoldDB" id="A0A219B4B8"/>
<feature type="domain" description="Peptidase metallopeptidase" evidence="6">
    <location>
        <begin position="75"/>
        <end position="239"/>
    </location>
</feature>
<dbReference type="GO" id="GO:0005615">
    <property type="term" value="C:extracellular space"/>
    <property type="evidence" value="ECO:0007669"/>
    <property type="project" value="InterPro"/>
</dbReference>
<comment type="subcellular location">
    <subcellularLocation>
        <location evidence="2">Secreted</location>
    </subcellularLocation>
</comment>
<dbReference type="InterPro" id="IPR013858">
    <property type="entry name" value="Peptidase_M10B_C"/>
</dbReference>
<dbReference type="Gene3D" id="3.40.390.10">
    <property type="entry name" value="Collagenase (Catalytic Domain)"/>
    <property type="match status" value="1"/>
</dbReference>
<dbReference type="EMBL" id="NFZT01000001">
    <property type="protein sequence ID" value="OWV32659.1"/>
    <property type="molecule type" value="Genomic_DNA"/>
</dbReference>
<gene>
    <name evidence="7" type="ORF">B5C34_03805</name>
</gene>
<evidence type="ECO:0000313" key="8">
    <source>
        <dbReference type="Proteomes" id="UP000198462"/>
    </source>
</evidence>
<sequence>MCQVCSTGIDSAGATSFQTTGSGILAATDVIVASSSQIASVADINTALVDQLDSGNFWYLSNGGYTSLGLPSEISFGFPTSGDFASTYTESNGFAAATATQQEAARLAVQLWDDLIPVSLVEAADGNTADIKVSTSSTGVSYAHAYYPSRADMQTTTVDRISGSVWLREGHGNFNNPSPGNYGFQTIIHELGHALGLDHAGNYNGGSPQYGKTSDGWMFAEDSYQYTVMSYFTASNTGADWFAGTSLRAQTPMLYDVMAIQQIYGVDTTTRTGDTVYGFNRNDGHRIFDFAVNAKPILTIWDAGGTDTIDLSGFSANQTLDLREGAYSDIAADLSSNLAIAYGAVIENGVGGSGDDTITGNDAANVLSGLDGHDILTGGAGDDSLLGGAGDDILRGGDGYDIVTIDAVSTEVTIAEANGTLYISGADGYDTLFDDIEAVQFRDTLLTYAALLGEAETAQDEVFDFAAAAMFSYGGTAQDVSVTTLETGSGSLEIGGNTWKLFGLDYNVTENTVLRFEFRTSAEGEIMGIGLETDSSISKNLFFQLAGSDSWGTGGFSYTGDGDWQAFEIPVGEFFTGNFPYLSIVVDADSGAAGLAEFRDVQLIEDAAAPVDPVDGGIRFDFTQSTIGSLADQGETVAAIERTDNSFLFTGNGWKTFDLNYEVTADTIIRFDFRSSVEGEIQGIGFDSDGRTDADEFFQLAGTQSYGISGFSYTGDGDWQTFEISVGDYLQGFMTSLLVVNDDDGAKQANIEIRDLVIFEESEGPPSASDETLDLSALAISGYAGQDDRVTALERTEDSILLEGNSWKSLAVGYDIDENSYVSFRFRSDAVGEIIGIGFDDDNSLDKTELFQLGGSQSFGIDDFVYTGDGEWQEFLIPLGEYLSGTKDRIYFAADDDGNEAASVELADIRIFQMDDSPASASDAFAAETPPADILPLVEMLPPDMHIDDLPFIA</sequence>
<dbReference type="SUPFAM" id="SSF51120">
    <property type="entry name" value="beta-Roll"/>
    <property type="match status" value="1"/>
</dbReference>
<comment type="caution">
    <text evidence="7">The sequence shown here is derived from an EMBL/GenBank/DDBJ whole genome shotgun (WGS) entry which is preliminary data.</text>
</comment>
<dbReference type="Gene3D" id="2.150.10.10">
    <property type="entry name" value="Serralysin-like metalloprotease, C-terminal"/>
    <property type="match status" value="1"/>
</dbReference>
<dbReference type="Pfam" id="PF08548">
    <property type="entry name" value="Peptidase_M10_C"/>
    <property type="match status" value="1"/>
</dbReference>
<dbReference type="InterPro" id="IPR006026">
    <property type="entry name" value="Peptidase_Metallo"/>
</dbReference>
<comment type="similarity">
    <text evidence="3">Belongs to the peptidase M10B family.</text>
</comment>
<dbReference type="OrthoDB" id="733404at2"/>
<dbReference type="Pfam" id="PF00353">
    <property type="entry name" value="HemolysinCabind"/>
    <property type="match status" value="1"/>
</dbReference>
<dbReference type="SMART" id="SM00235">
    <property type="entry name" value="ZnMc"/>
    <property type="match status" value="1"/>
</dbReference>
<dbReference type="InterPro" id="IPR024079">
    <property type="entry name" value="MetalloPept_cat_dom_sf"/>
</dbReference>
<accession>A0A219B4B8</accession>
<dbReference type="InterPro" id="IPR018511">
    <property type="entry name" value="Hemolysin-typ_Ca-bd_CS"/>
</dbReference>
<proteinExistence type="inferred from homology"/>
<keyword evidence="4" id="KW-0964">Secreted</keyword>
<dbReference type="Proteomes" id="UP000198462">
    <property type="component" value="Unassembled WGS sequence"/>
</dbReference>
<dbReference type="InterPro" id="IPR034033">
    <property type="entry name" value="Serralysin-like"/>
</dbReference>
<evidence type="ECO:0000256" key="2">
    <source>
        <dbReference type="ARBA" id="ARBA00004613"/>
    </source>
</evidence>
<dbReference type="SUPFAM" id="SSF55486">
    <property type="entry name" value="Metalloproteases ('zincins'), catalytic domain"/>
    <property type="match status" value="1"/>
</dbReference>
<dbReference type="SUPFAM" id="SSF49785">
    <property type="entry name" value="Galactose-binding domain-like"/>
    <property type="match status" value="1"/>
</dbReference>
<dbReference type="InterPro" id="IPR001343">
    <property type="entry name" value="Hemolysn_Ca-bd"/>
</dbReference>
<dbReference type="Gene3D" id="2.60.120.430">
    <property type="entry name" value="Galactose-binding lectin"/>
    <property type="match status" value="1"/>
</dbReference>
<evidence type="ECO:0000256" key="4">
    <source>
        <dbReference type="ARBA" id="ARBA00022525"/>
    </source>
</evidence>
<keyword evidence="5" id="KW-0677">Repeat</keyword>
<dbReference type="InterPro" id="IPR008979">
    <property type="entry name" value="Galactose-bd-like_sf"/>
</dbReference>
<dbReference type="GO" id="GO:0008237">
    <property type="term" value="F:metallopeptidase activity"/>
    <property type="evidence" value="ECO:0007669"/>
    <property type="project" value="InterPro"/>
</dbReference>
<dbReference type="GO" id="GO:0006508">
    <property type="term" value="P:proteolysis"/>
    <property type="evidence" value="ECO:0007669"/>
    <property type="project" value="InterPro"/>
</dbReference>
<organism evidence="7 8">
    <name type="scientific">Pacificimonas flava</name>
    <dbReference type="NCBI Taxonomy" id="1234595"/>
    <lineage>
        <taxon>Bacteria</taxon>
        <taxon>Pseudomonadati</taxon>
        <taxon>Pseudomonadota</taxon>
        <taxon>Alphaproteobacteria</taxon>
        <taxon>Sphingomonadales</taxon>
        <taxon>Sphingosinicellaceae</taxon>
        <taxon>Pacificimonas</taxon>
    </lineage>
</organism>
<name>A0A219B4B8_9SPHN</name>
<evidence type="ECO:0000256" key="1">
    <source>
        <dbReference type="ARBA" id="ARBA00001913"/>
    </source>
</evidence>